<dbReference type="AlphaFoldDB" id="A0A9D5D4A9"/>
<dbReference type="OrthoDB" id="7486164at2759"/>
<dbReference type="PANTHER" id="PTHR33170">
    <property type="entry name" value="DUF4283 DOMAIN-CONTAINING PROTEIN-RELATED"/>
    <property type="match status" value="1"/>
</dbReference>
<proteinExistence type="predicted"/>
<organism evidence="2 3">
    <name type="scientific">Dioscorea zingiberensis</name>
    <dbReference type="NCBI Taxonomy" id="325984"/>
    <lineage>
        <taxon>Eukaryota</taxon>
        <taxon>Viridiplantae</taxon>
        <taxon>Streptophyta</taxon>
        <taxon>Embryophyta</taxon>
        <taxon>Tracheophyta</taxon>
        <taxon>Spermatophyta</taxon>
        <taxon>Magnoliopsida</taxon>
        <taxon>Liliopsida</taxon>
        <taxon>Dioscoreales</taxon>
        <taxon>Dioscoreaceae</taxon>
        <taxon>Dioscorea</taxon>
    </lineage>
</organism>
<evidence type="ECO:0000313" key="2">
    <source>
        <dbReference type="EMBL" id="KAJ0984896.1"/>
    </source>
</evidence>
<evidence type="ECO:0008006" key="4">
    <source>
        <dbReference type="Google" id="ProtNLM"/>
    </source>
</evidence>
<evidence type="ECO:0000256" key="1">
    <source>
        <dbReference type="SAM" id="MobiDB-lite"/>
    </source>
</evidence>
<gene>
    <name evidence="2" type="ORF">J5N97_003252</name>
</gene>
<reference evidence="2" key="2">
    <citation type="journal article" date="2022" name="Hortic Res">
        <title>The genome of Dioscorea zingiberensis sheds light on the biosynthesis, origin and evolution of the medicinally important diosgenin saponins.</title>
        <authorList>
            <person name="Li Y."/>
            <person name="Tan C."/>
            <person name="Li Z."/>
            <person name="Guo J."/>
            <person name="Li S."/>
            <person name="Chen X."/>
            <person name="Wang C."/>
            <person name="Dai X."/>
            <person name="Yang H."/>
            <person name="Song W."/>
            <person name="Hou L."/>
            <person name="Xu J."/>
            <person name="Tong Z."/>
            <person name="Xu A."/>
            <person name="Yuan X."/>
            <person name="Wang W."/>
            <person name="Yang Q."/>
            <person name="Chen L."/>
            <person name="Sun Z."/>
            <person name="Wang K."/>
            <person name="Pan B."/>
            <person name="Chen J."/>
            <person name="Bao Y."/>
            <person name="Liu F."/>
            <person name="Qi X."/>
            <person name="Gang D.R."/>
            <person name="Wen J."/>
            <person name="Li J."/>
        </authorList>
    </citation>
    <scope>NUCLEOTIDE SEQUENCE</scope>
    <source>
        <strain evidence="2">Dzin_1.0</strain>
    </source>
</reference>
<name>A0A9D5D4A9_9LILI</name>
<feature type="region of interest" description="Disordered" evidence="1">
    <location>
        <begin position="179"/>
        <end position="268"/>
    </location>
</feature>
<keyword evidence="3" id="KW-1185">Reference proteome</keyword>
<dbReference type="EMBL" id="JAGGNH010000001">
    <property type="protein sequence ID" value="KAJ0984896.1"/>
    <property type="molecule type" value="Genomic_DNA"/>
</dbReference>
<evidence type="ECO:0000313" key="3">
    <source>
        <dbReference type="Proteomes" id="UP001085076"/>
    </source>
</evidence>
<accession>A0A9D5D4A9</accession>
<protein>
    <recommendedName>
        <fullName evidence="4">DUF4283 domain-containing protein</fullName>
    </recommendedName>
</protein>
<dbReference type="Proteomes" id="UP001085076">
    <property type="component" value="Miscellaneous, Linkage group lg01"/>
</dbReference>
<feature type="compositionally biased region" description="Basic and acidic residues" evidence="1">
    <location>
        <begin position="219"/>
        <end position="235"/>
    </location>
</feature>
<sequence length="268" mass="29833">MMERKEQMKHYFIPTERLTNGGMPVDARSLSTALQVALGDHWEWSSRPLRDGRFLVECPSSEEARGLEGIGTLHLPRFSLSFEQWSPDIAVVGKAEGEKRWVLLKDVPFFCWHRDVIAKLVEPVGELIFSDERGYFFVDDVRAAIRVRQVRELPAIIRVSIGTRKHEIIVEMEPGQAGLPWSKVERTRSGATPPPPEKPSIQGEQASGANKGGRQGTWTRKEKGKAPAGDLEHMARVLTAGSQPKSLYRKGGGGWKVREKGSSAKTGP</sequence>
<reference evidence="2" key="1">
    <citation type="submission" date="2021-03" db="EMBL/GenBank/DDBJ databases">
        <authorList>
            <person name="Li Z."/>
            <person name="Yang C."/>
        </authorList>
    </citation>
    <scope>NUCLEOTIDE SEQUENCE</scope>
    <source>
        <strain evidence="2">Dzin_1.0</strain>
        <tissue evidence="2">Leaf</tissue>
    </source>
</reference>
<comment type="caution">
    <text evidence="2">The sequence shown here is derived from an EMBL/GenBank/DDBJ whole genome shotgun (WGS) entry which is preliminary data.</text>
</comment>